<dbReference type="KEGG" id="copr:Cop2CBH44_15750"/>
<dbReference type="PANTHER" id="PTHR43479">
    <property type="entry name" value="ACREF/ENVCD OPERON REPRESSOR-RELATED"/>
    <property type="match status" value="1"/>
</dbReference>
<dbReference type="AlphaFoldDB" id="A0A7G1HWN9"/>
<dbReference type="InterPro" id="IPR050624">
    <property type="entry name" value="HTH-type_Tx_Regulator"/>
</dbReference>
<name>A0A7G1HWN9_9BACT</name>
<dbReference type="InterPro" id="IPR001647">
    <property type="entry name" value="HTH_TetR"/>
</dbReference>
<dbReference type="EMBL" id="AP023322">
    <property type="protein sequence ID" value="BCI63222.1"/>
    <property type="molecule type" value="Genomic_DNA"/>
</dbReference>
<feature type="DNA-binding region" description="H-T-H motif" evidence="2">
    <location>
        <begin position="30"/>
        <end position="49"/>
    </location>
</feature>
<evidence type="ECO:0000259" key="4">
    <source>
        <dbReference type="PROSITE" id="PS50977"/>
    </source>
</evidence>
<gene>
    <name evidence="5" type="ORF">Cop2CBH44_15750</name>
</gene>
<dbReference type="PRINTS" id="PR00455">
    <property type="entry name" value="HTHTETR"/>
</dbReference>
<evidence type="ECO:0000256" key="3">
    <source>
        <dbReference type="SAM" id="Phobius"/>
    </source>
</evidence>
<evidence type="ECO:0000256" key="1">
    <source>
        <dbReference type="ARBA" id="ARBA00023125"/>
    </source>
</evidence>
<proteinExistence type="predicted"/>
<evidence type="ECO:0000313" key="6">
    <source>
        <dbReference type="Proteomes" id="UP000594042"/>
    </source>
</evidence>
<dbReference type="Gene3D" id="1.10.357.10">
    <property type="entry name" value="Tetracycline Repressor, domain 2"/>
    <property type="match status" value="1"/>
</dbReference>
<keyword evidence="3" id="KW-0472">Membrane</keyword>
<accession>A0A7G1HWN9</accession>
<keyword evidence="3" id="KW-1133">Transmembrane helix</keyword>
<dbReference type="PANTHER" id="PTHR43479:SF11">
    <property type="entry name" value="ACREF_ENVCD OPERON REPRESSOR-RELATED"/>
    <property type="match status" value="1"/>
</dbReference>
<dbReference type="SUPFAM" id="SSF46689">
    <property type="entry name" value="Homeodomain-like"/>
    <property type="match status" value="1"/>
</dbReference>
<keyword evidence="3" id="KW-0812">Transmembrane</keyword>
<feature type="transmembrane region" description="Helical" evidence="3">
    <location>
        <begin position="149"/>
        <end position="167"/>
    </location>
</feature>
<dbReference type="PROSITE" id="PS50977">
    <property type="entry name" value="HTH_TETR_2"/>
    <property type="match status" value="1"/>
</dbReference>
<protein>
    <submittedName>
        <fullName evidence="5">TetR family transcriptional regulator</fullName>
    </submittedName>
</protein>
<sequence length="206" mass="24540">MGATENNHLEQRIIETAQQLFIEKGFTETSMSDIAHTVGINRTTLHYYFRTKDKMFQAVFNKIITSIIPRVHDILTQDIPFIERIDKILDEYIMKFTENPFLPKFIFGEIQRDVNHLLHTIKELNSDKYFEALKLYLYTEMQQGKLKKVPLHFVFLTFYGLLAYPMISKNLLVTVFLNGKEENFTPMLQEWKQYIIEQMKHLLCYD</sequence>
<feature type="domain" description="HTH tetR-type" evidence="4">
    <location>
        <begin position="7"/>
        <end position="67"/>
    </location>
</feature>
<dbReference type="RefSeq" id="WP_021932050.1">
    <property type="nucleotide sequence ID" value="NZ_AP023322.1"/>
</dbReference>
<dbReference type="Proteomes" id="UP000594042">
    <property type="component" value="Chromosome"/>
</dbReference>
<dbReference type="Pfam" id="PF00440">
    <property type="entry name" value="TetR_N"/>
    <property type="match status" value="1"/>
</dbReference>
<dbReference type="PROSITE" id="PS01081">
    <property type="entry name" value="HTH_TETR_1"/>
    <property type="match status" value="1"/>
</dbReference>
<keyword evidence="6" id="KW-1185">Reference proteome</keyword>
<reference evidence="6" key="1">
    <citation type="submission" date="2020-07" db="EMBL/GenBank/DDBJ databases">
        <title>Complete genome sequencing of Coprobacter sp. strain 2CBH44.</title>
        <authorList>
            <person name="Sakamoto M."/>
            <person name="Murakami T."/>
            <person name="Mori H."/>
        </authorList>
    </citation>
    <scope>NUCLEOTIDE SEQUENCE [LARGE SCALE GENOMIC DNA]</scope>
    <source>
        <strain evidence="6">2CBH44</strain>
    </source>
</reference>
<keyword evidence="1 2" id="KW-0238">DNA-binding</keyword>
<dbReference type="GO" id="GO:0003677">
    <property type="term" value="F:DNA binding"/>
    <property type="evidence" value="ECO:0007669"/>
    <property type="project" value="UniProtKB-UniRule"/>
</dbReference>
<dbReference type="InterPro" id="IPR009057">
    <property type="entry name" value="Homeodomain-like_sf"/>
</dbReference>
<evidence type="ECO:0000256" key="2">
    <source>
        <dbReference type="PROSITE-ProRule" id="PRU00335"/>
    </source>
</evidence>
<organism evidence="5 6">
    <name type="scientific">Coprobacter secundus subsp. similis</name>
    <dbReference type="NCBI Taxonomy" id="2751153"/>
    <lineage>
        <taxon>Bacteria</taxon>
        <taxon>Pseudomonadati</taxon>
        <taxon>Bacteroidota</taxon>
        <taxon>Bacteroidia</taxon>
        <taxon>Bacteroidales</taxon>
        <taxon>Barnesiellaceae</taxon>
        <taxon>Coprobacter</taxon>
    </lineage>
</organism>
<dbReference type="InterPro" id="IPR023772">
    <property type="entry name" value="DNA-bd_HTH_TetR-type_CS"/>
</dbReference>
<evidence type="ECO:0000313" key="5">
    <source>
        <dbReference type="EMBL" id="BCI63222.1"/>
    </source>
</evidence>